<organism evidence="2">
    <name type="scientific">Caenorhabditis brenneri</name>
    <name type="common">Nematode worm</name>
    <dbReference type="NCBI Taxonomy" id="135651"/>
    <lineage>
        <taxon>Eukaryota</taxon>
        <taxon>Metazoa</taxon>
        <taxon>Ecdysozoa</taxon>
        <taxon>Nematoda</taxon>
        <taxon>Chromadorea</taxon>
        <taxon>Rhabditida</taxon>
        <taxon>Rhabditina</taxon>
        <taxon>Rhabditomorpha</taxon>
        <taxon>Rhabditoidea</taxon>
        <taxon>Rhabditidae</taxon>
        <taxon>Peloderinae</taxon>
        <taxon>Caenorhabditis</taxon>
    </lineage>
</organism>
<evidence type="ECO:0000313" key="1">
    <source>
        <dbReference type="EMBL" id="EGT48217.1"/>
    </source>
</evidence>
<evidence type="ECO:0008006" key="3">
    <source>
        <dbReference type="Google" id="ProtNLM"/>
    </source>
</evidence>
<dbReference type="FunCoup" id="G0MZP0">
    <property type="interactions" value="2208"/>
</dbReference>
<dbReference type="InterPro" id="IPR005020">
    <property type="entry name" value="LIN-8"/>
</dbReference>
<dbReference type="OrthoDB" id="5853305at2759"/>
<proteinExistence type="predicted"/>
<dbReference type="Proteomes" id="UP000008068">
    <property type="component" value="Unassembled WGS sequence"/>
</dbReference>
<dbReference type="GO" id="GO:0005634">
    <property type="term" value="C:nucleus"/>
    <property type="evidence" value="ECO:0007669"/>
    <property type="project" value="TreeGrafter"/>
</dbReference>
<accession>G0MZP0</accession>
<evidence type="ECO:0000313" key="2">
    <source>
        <dbReference type="Proteomes" id="UP000008068"/>
    </source>
</evidence>
<keyword evidence="2" id="KW-1185">Reference proteome</keyword>
<dbReference type="EMBL" id="GL379822">
    <property type="protein sequence ID" value="EGT48217.1"/>
    <property type="molecule type" value="Genomic_DNA"/>
</dbReference>
<dbReference type="STRING" id="135651.G0MZP0"/>
<dbReference type="PANTHER" id="PTHR32020">
    <property type="entry name" value="LIN-8 DOMAIN CONTAINING-RELATED"/>
    <property type="match status" value="1"/>
</dbReference>
<protein>
    <recommendedName>
        <fullName evidence="3">MADF domain-containing protein</fullName>
    </recommendedName>
</protein>
<dbReference type="Pfam" id="PF03353">
    <property type="entry name" value="Lin-8"/>
    <property type="match status" value="2"/>
</dbReference>
<sequence>MDIIKQERLEESRSRHVFPIPDRKPKDIITVKQFKHMELAQASRKAPESFQMRKIILGLLKDRPELWKSVRKINEEEWRKLGMELYRRTGQIVNVYQLIDTFRKAKANLNHRISRCAKAGIGLIESEAILSQWAFFPHIRFFYEYRLENRHFEDEDDDEIEFLGIQAPDNQVEDVDLTLHASIDALHKNLLSSAVAPENTPENNVTPYDSVSHQGYIEEPEESSYFLNPVIRNRKRRLDVSTEVDVEQISYQLHRVFTQYPEKESLIRKAMFSTIFEFDDGNFQDLGQMFANLAAKHSTSEQKFHV</sequence>
<gene>
    <name evidence="1" type="ORF">CAEBREN_18859</name>
</gene>
<dbReference type="HOGENOM" id="CLU_072670_0_0_1"/>
<dbReference type="InParanoid" id="G0MZP0"/>
<dbReference type="AlphaFoldDB" id="G0MZP0"/>
<reference evidence="2" key="1">
    <citation type="submission" date="2011-07" db="EMBL/GenBank/DDBJ databases">
        <authorList>
            <consortium name="Caenorhabditis brenneri Sequencing and Analysis Consortium"/>
            <person name="Wilson R.K."/>
        </authorList>
    </citation>
    <scope>NUCLEOTIDE SEQUENCE [LARGE SCALE GENOMIC DNA]</scope>
    <source>
        <strain evidence="2">PB2801</strain>
    </source>
</reference>
<name>G0MZP0_CAEBE</name>
<dbReference type="PANTHER" id="PTHR32020:SF7">
    <property type="entry name" value="PROTEIN CBG02668"/>
    <property type="match status" value="1"/>
</dbReference>